<organism evidence="1 2">
    <name type="scientific">Aquimarina algiphila</name>
    <dbReference type="NCBI Taxonomy" id="2047982"/>
    <lineage>
        <taxon>Bacteria</taxon>
        <taxon>Pseudomonadati</taxon>
        <taxon>Bacteroidota</taxon>
        <taxon>Flavobacteriia</taxon>
        <taxon>Flavobacteriales</taxon>
        <taxon>Flavobacteriaceae</taxon>
        <taxon>Aquimarina</taxon>
    </lineage>
</organism>
<evidence type="ECO:0000313" key="1">
    <source>
        <dbReference type="EMBL" id="TSE02692.1"/>
    </source>
</evidence>
<keyword evidence="2" id="KW-1185">Reference proteome</keyword>
<reference evidence="1 2" key="1">
    <citation type="submission" date="2019-07" db="EMBL/GenBank/DDBJ databases">
        <title>The draft genome sequence of Aquimarina algiphila M91.</title>
        <authorList>
            <person name="Meng X."/>
        </authorList>
    </citation>
    <scope>NUCLEOTIDE SEQUENCE [LARGE SCALE GENOMIC DNA]</scope>
    <source>
        <strain evidence="1 2">M91</strain>
    </source>
</reference>
<name>A0A554VA50_9FLAO</name>
<dbReference type="Proteomes" id="UP000318833">
    <property type="component" value="Unassembled WGS sequence"/>
</dbReference>
<dbReference type="EMBL" id="VLNR01000147">
    <property type="protein sequence ID" value="TSE02692.1"/>
    <property type="molecule type" value="Genomic_DNA"/>
</dbReference>
<accession>A0A554VA50</accession>
<protein>
    <submittedName>
        <fullName evidence="1">Uncharacterized protein</fullName>
    </submittedName>
</protein>
<gene>
    <name evidence="1" type="ORF">FOF46_30605</name>
</gene>
<dbReference type="RefSeq" id="WP_143919214.1">
    <property type="nucleotide sequence ID" value="NZ_CANMIK010000082.1"/>
</dbReference>
<evidence type="ECO:0000313" key="2">
    <source>
        <dbReference type="Proteomes" id="UP000318833"/>
    </source>
</evidence>
<comment type="caution">
    <text evidence="1">The sequence shown here is derived from an EMBL/GenBank/DDBJ whole genome shotgun (WGS) entry which is preliminary data.</text>
</comment>
<proteinExistence type="predicted"/>
<dbReference type="AlphaFoldDB" id="A0A554VA50"/>
<sequence length="69" mass="8191">MKNNEEKVEDIENELFRKISLLILNNLEKYGPERVANELNEKSEGNYYVVPTEEGVREYVSNLINRKFK</sequence>